<dbReference type="InterPro" id="IPR042197">
    <property type="entry name" value="Apaf_helical"/>
</dbReference>
<keyword evidence="3" id="KW-0611">Plant defense</keyword>
<dbReference type="Gene3D" id="1.10.8.430">
    <property type="entry name" value="Helical domain of apoptotic protease-activating factors"/>
    <property type="match status" value="1"/>
</dbReference>
<evidence type="ECO:0000256" key="3">
    <source>
        <dbReference type="ARBA" id="ARBA00022821"/>
    </source>
</evidence>
<feature type="domain" description="Disease resistance protein winged helix" evidence="4">
    <location>
        <begin position="170"/>
        <end position="237"/>
    </location>
</feature>
<dbReference type="InterPro" id="IPR058922">
    <property type="entry name" value="WHD_DRP"/>
</dbReference>
<dbReference type="EMBL" id="JBBPBN010000020">
    <property type="protein sequence ID" value="KAK9016680.1"/>
    <property type="molecule type" value="Genomic_DNA"/>
</dbReference>
<dbReference type="Pfam" id="PF23559">
    <property type="entry name" value="WHD_DRP"/>
    <property type="match status" value="1"/>
</dbReference>
<reference evidence="5 6" key="1">
    <citation type="journal article" date="2024" name="G3 (Bethesda)">
        <title>Genome assembly of Hibiscus sabdariffa L. provides insights into metabolisms of medicinal natural products.</title>
        <authorList>
            <person name="Kim T."/>
        </authorList>
    </citation>
    <scope>NUCLEOTIDE SEQUENCE [LARGE SCALE GENOMIC DNA]</scope>
    <source>
        <strain evidence="5">TK-2024</strain>
        <tissue evidence="5">Old leaves</tissue>
    </source>
</reference>
<sequence>MDFTLNKISKYVDNHTSLDQQDASRKIKEVEELINQRRQFHGGLVVDNPQWTRQVLSTTSLSGEAVKACIEEIWRCLMDDEITVSKEMSIAKLQKGIASKIGVVFSGDEDETTRAGMLLETLTLRKRVEPIARSIAKQCAGLPLGVITIASCMRGIDDICEWRNALTELKDWEIREEKLIQLWIVEGLVEEVDSIQAMLDRGRAIMNRLIRNCLLEVFIGRENERTVKMHDLLRDMALDIVGSRFLVKSGMMLEEALDVQD</sequence>
<dbReference type="Proteomes" id="UP001396334">
    <property type="component" value="Unassembled WGS sequence"/>
</dbReference>
<keyword evidence="6" id="KW-1185">Reference proteome</keyword>
<dbReference type="PANTHER" id="PTHR33463">
    <property type="entry name" value="NB-ARC DOMAIN-CONTAINING PROTEIN-RELATED"/>
    <property type="match status" value="1"/>
</dbReference>
<protein>
    <recommendedName>
        <fullName evidence="4">Disease resistance protein winged helix domain-containing protein</fullName>
    </recommendedName>
</protein>
<accession>A0ABR2RUL6</accession>
<gene>
    <name evidence="5" type="ORF">V6N11_079175</name>
</gene>
<evidence type="ECO:0000259" key="4">
    <source>
        <dbReference type="Pfam" id="PF23559"/>
    </source>
</evidence>
<evidence type="ECO:0000256" key="1">
    <source>
        <dbReference type="ARBA" id="ARBA00022737"/>
    </source>
</evidence>
<comment type="caution">
    <text evidence="5">The sequence shown here is derived from an EMBL/GenBank/DDBJ whole genome shotgun (WGS) entry which is preliminary data.</text>
</comment>
<keyword evidence="1" id="KW-0677">Repeat</keyword>
<keyword evidence="2" id="KW-0547">Nucleotide-binding</keyword>
<proteinExistence type="predicted"/>
<evidence type="ECO:0000256" key="2">
    <source>
        <dbReference type="ARBA" id="ARBA00022741"/>
    </source>
</evidence>
<dbReference type="InterPro" id="IPR050905">
    <property type="entry name" value="Plant_NBS-LRR"/>
</dbReference>
<organism evidence="5 6">
    <name type="scientific">Hibiscus sabdariffa</name>
    <name type="common">roselle</name>
    <dbReference type="NCBI Taxonomy" id="183260"/>
    <lineage>
        <taxon>Eukaryota</taxon>
        <taxon>Viridiplantae</taxon>
        <taxon>Streptophyta</taxon>
        <taxon>Embryophyta</taxon>
        <taxon>Tracheophyta</taxon>
        <taxon>Spermatophyta</taxon>
        <taxon>Magnoliopsida</taxon>
        <taxon>eudicotyledons</taxon>
        <taxon>Gunneridae</taxon>
        <taxon>Pentapetalae</taxon>
        <taxon>rosids</taxon>
        <taxon>malvids</taxon>
        <taxon>Malvales</taxon>
        <taxon>Malvaceae</taxon>
        <taxon>Malvoideae</taxon>
        <taxon>Hibiscus</taxon>
    </lineage>
</organism>
<name>A0ABR2RUL6_9ROSI</name>
<evidence type="ECO:0000313" key="6">
    <source>
        <dbReference type="Proteomes" id="UP001396334"/>
    </source>
</evidence>
<evidence type="ECO:0000313" key="5">
    <source>
        <dbReference type="EMBL" id="KAK9016680.1"/>
    </source>
</evidence>
<dbReference type="PANTHER" id="PTHR33463:SF187">
    <property type="entry name" value="AND NB-ARC DOMAIN DISEASE RESISTANCE PROTEIN, PUTATIVE-RELATED"/>
    <property type="match status" value="1"/>
</dbReference>